<sequence length="272" mass="30514">MSGQIVCLGDSITQRGWEVRTRGWVAQLAEAYVRTHDVVNRGFGGYTTRWAVNLLPRMLPASSPRTRLVTILFGANDAQLAPYKQHVPLDEFERNLHHILDALQRPGSPMYAPQASIVLITPPVVGEEMWEEHLRRTGRPMDRRREVTREYAEAVVRVARERKVVCVDLWAATEKIVGESADGYAGVLVDGLHLNAAGNDLLFGLLSDTIRRQLPHLDPATIPLPLPHHSAVVSGSAEEFERYLKTHRDIPPDDRRSEITAPSAEDMLLNRN</sequence>
<accession>A0A9W8LIW0</accession>
<evidence type="ECO:0000256" key="1">
    <source>
        <dbReference type="SAM" id="MobiDB-lite"/>
    </source>
</evidence>
<dbReference type="AlphaFoldDB" id="A0A9W8LIW0"/>
<dbReference type="PANTHER" id="PTHR14209">
    <property type="entry name" value="ISOAMYL ACETATE-HYDROLYZING ESTERASE 1"/>
    <property type="match status" value="1"/>
</dbReference>
<dbReference type="Gene3D" id="3.40.50.1110">
    <property type="entry name" value="SGNH hydrolase"/>
    <property type="match status" value="1"/>
</dbReference>
<feature type="domain" description="SGNH hydrolase-type esterase" evidence="2">
    <location>
        <begin position="7"/>
        <end position="200"/>
    </location>
</feature>
<dbReference type="InterPro" id="IPR036514">
    <property type="entry name" value="SGNH_hydro_sf"/>
</dbReference>
<gene>
    <name evidence="3" type="primary">IAH1</name>
    <name evidence="3" type="ORF">GGI15_003417</name>
</gene>
<evidence type="ECO:0000259" key="2">
    <source>
        <dbReference type="Pfam" id="PF13472"/>
    </source>
</evidence>
<keyword evidence="4" id="KW-1185">Reference proteome</keyword>
<dbReference type="CDD" id="cd01838">
    <property type="entry name" value="Isoamyl_acetate_hydrolase_like"/>
    <property type="match status" value="1"/>
</dbReference>
<reference evidence="3" key="1">
    <citation type="submission" date="2022-07" db="EMBL/GenBank/DDBJ databases">
        <title>Phylogenomic reconstructions and comparative analyses of Kickxellomycotina fungi.</title>
        <authorList>
            <person name="Reynolds N.K."/>
            <person name="Stajich J.E."/>
            <person name="Barry K."/>
            <person name="Grigoriev I.V."/>
            <person name="Crous P."/>
            <person name="Smith M.E."/>
        </authorList>
    </citation>
    <scope>NUCLEOTIDE SEQUENCE</scope>
    <source>
        <strain evidence="3">BCRC 34489</strain>
    </source>
</reference>
<dbReference type="InterPro" id="IPR013830">
    <property type="entry name" value="SGNH_hydro"/>
</dbReference>
<evidence type="ECO:0000313" key="3">
    <source>
        <dbReference type="EMBL" id="KAJ2780801.1"/>
    </source>
</evidence>
<protein>
    <submittedName>
        <fullName evidence="3">Isoamyl acetate-hydrolyzing esterase</fullName>
    </submittedName>
</protein>
<dbReference type="PANTHER" id="PTHR14209:SF19">
    <property type="entry name" value="ISOAMYL ACETATE-HYDROLYZING ESTERASE 1 HOMOLOG"/>
    <property type="match status" value="1"/>
</dbReference>
<evidence type="ECO:0000313" key="4">
    <source>
        <dbReference type="Proteomes" id="UP001140172"/>
    </source>
</evidence>
<comment type="caution">
    <text evidence="3">The sequence shown here is derived from an EMBL/GenBank/DDBJ whole genome shotgun (WGS) entry which is preliminary data.</text>
</comment>
<name>A0A9W8LIW0_9FUNG</name>
<proteinExistence type="predicted"/>
<dbReference type="Pfam" id="PF13472">
    <property type="entry name" value="Lipase_GDSL_2"/>
    <property type="match status" value="1"/>
</dbReference>
<dbReference type="EMBL" id="JANBUM010000235">
    <property type="protein sequence ID" value="KAJ2780801.1"/>
    <property type="molecule type" value="Genomic_DNA"/>
</dbReference>
<feature type="compositionally biased region" description="Basic and acidic residues" evidence="1">
    <location>
        <begin position="248"/>
        <end position="258"/>
    </location>
</feature>
<dbReference type="Proteomes" id="UP001140172">
    <property type="component" value="Unassembled WGS sequence"/>
</dbReference>
<dbReference type="SUPFAM" id="SSF52266">
    <property type="entry name" value="SGNH hydrolase"/>
    <property type="match status" value="1"/>
</dbReference>
<dbReference type="OrthoDB" id="671439at2759"/>
<organism evidence="3 4">
    <name type="scientific">Coemansia interrupta</name>
    <dbReference type="NCBI Taxonomy" id="1126814"/>
    <lineage>
        <taxon>Eukaryota</taxon>
        <taxon>Fungi</taxon>
        <taxon>Fungi incertae sedis</taxon>
        <taxon>Zoopagomycota</taxon>
        <taxon>Kickxellomycotina</taxon>
        <taxon>Kickxellomycetes</taxon>
        <taxon>Kickxellales</taxon>
        <taxon>Kickxellaceae</taxon>
        <taxon>Coemansia</taxon>
    </lineage>
</organism>
<feature type="region of interest" description="Disordered" evidence="1">
    <location>
        <begin position="248"/>
        <end position="272"/>
    </location>
</feature>
<dbReference type="InterPro" id="IPR045136">
    <property type="entry name" value="Iah1-like"/>
</dbReference>